<feature type="compositionally biased region" description="Low complexity" evidence="1">
    <location>
        <begin position="13"/>
        <end position="27"/>
    </location>
</feature>
<dbReference type="EMBL" id="PUHQ01000136">
    <property type="protein sequence ID" value="KAG0654855.1"/>
    <property type="molecule type" value="Genomic_DNA"/>
</dbReference>
<keyword evidence="3" id="KW-1185">Reference proteome</keyword>
<dbReference type="AlphaFoldDB" id="A0A9P6VTX9"/>
<evidence type="ECO:0000256" key="1">
    <source>
        <dbReference type="SAM" id="MobiDB-lite"/>
    </source>
</evidence>
<sequence>MTPVKFAEPVVLSPWSTSTPTRSQTPTLADPSSPLQQLPVNVTPVARRGHPVTALLTAATWTTITLLGSESARSKGAETEPSPIAVSRAVPDEYNTLARFDTSFSPSSSALDNDEQDKLASSSPEVSFVRAVASGGNDEVDELLSSEPDNESVFTNKPKREVDGGKEEVDGGEEEFHGVE</sequence>
<proteinExistence type="predicted"/>
<feature type="compositionally biased region" description="Basic and acidic residues" evidence="1">
    <location>
        <begin position="158"/>
        <end position="180"/>
    </location>
</feature>
<feature type="region of interest" description="Disordered" evidence="1">
    <location>
        <begin position="139"/>
        <end position="180"/>
    </location>
</feature>
<feature type="region of interest" description="Disordered" evidence="1">
    <location>
        <begin position="1"/>
        <end position="34"/>
    </location>
</feature>
<evidence type="ECO:0000313" key="2">
    <source>
        <dbReference type="EMBL" id="KAG0654855.1"/>
    </source>
</evidence>
<dbReference type="Proteomes" id="UP000777482">
    <property type="component" value="Unassembled WGS sequence"/>
</dbReference>
<feature type="compositionally biased region" description="Acidic residues" evidence="1">
    <location>
        <begin position="139"/>
        <end position="150"/>
    </location>
</feature>
<accession>A0A9P6VTX9</accession>
<feature type="compositionally biased region" description="Polar residues" evidence="1">
    <location>
        <begin position="102"/>
        <end position="111"/>
    </location>
</feature>
<comment type="caution">
    <text evidence="2">The sequence shown here is derived from an EMBL/GenBank/DDBJ whole genome shotgun (WGS) entry which is preliminary data.</text>
</comment>
<feature type="region of interest" description="Disordered" evidence="1">
    <location>
        <begin position="101"/>
        <end position="125"/>
    </location>
</feature>
<gene>
    <name evidence="2" type="ORF">C6P46_001355</name>
</gene>
<protein>
    <submittedName>
        <fullName evidence="2">Uncharacterized protein</fullName>
    </submittedName>
</protein>
<name>A0A9P6VTX9_RHOMI</name>
<evidence type="ECO:0000313" key="3">
    <source>
        <dbReference type="Proteomes" id="UP000777482"/>
    </source>
</evidence>
<organism evidence="2 3">
    <name type="scientific">Rhodotorula mucilaginosa</name>
    <name type="common">Yeast</name>
    <name type="synonym">Rhodotorula rubra</name>
    <dbReference type="NCBI Taxonomy" id="5537"/>
    <lineage>
        <taxon>Eukaryota</taxon>
        <taxon>Fungi</taxon>
        <taxon>Dikarya</taxon>
        <taxon>Basidiomycota</taxon>
        <taxon>Pucciniomycotina</taxon>
        <taxon>Microbotryomycetes</taxon>
        <taxon>Sporidiobolales</taxon>
        <taxon>Sporidiobolaceae</taxon>
        <taxon>Rhodotorula</taxon>
    </lineage>
</organism>
<reference evidence="2 3" key="1">
    <citation type="submission" date="2020-11" db="EMBL/GenBank/DDBJ databases">
        <title>Kefir isolates.</title>
        <authorList>
            <person name="Marcisauskas S."/>
            <person name="Kim Y."/>
            <person name="Blasche S."/>
        </authorList>
    </citation>
    <scope>NUCLEOTIDE SEQUENCE [LARGE SCALE GENOMIC DNA]</scope>
    <source>
        <strain evidence="2 3">KR</strain>
    </source>
</reference>